<gene>
    <name evidence="2" type="ORF">LNINA_LOCUS7993</name>
</gene>
<dbReference type="Proteomes" id="UP001497472">
    <property type="component" value="Unassembled WGS sequence"/>
</dbReference>
<keyword evidence="3" id="KW-1185">Reference proteome</keyword>
<dbReference type="AlphaFoldDB" id="A0AAV1JGH6"/>
<keyword evidence="1" id="KW-1133">Transmembrane helix</keyword>
<name>A0AAV1JGH6_9NEOP</name>
<evidence type="ECO:0000256" key="1">
    <source>
        <dbReference type="SAM" id="Phobius"/>
    </source>
</evidence>
<reference evidence="2 3" key="1">
    <citation type="submission" date="2023-11" db="EMBL/GenBank/DDBJ databases">
        <authorList>
            <person name="Okamura Y."/>
        </authorList>
    </citation>
    <scope>NUCLEOTIDE SEQUENCE [LARGE SCALE GENOMIC DNA]</scope>
</reference>
<feature type="transmembrane region" description="Helical" evidence="1">
    <location>
        <begin position="228"/>
        <end position="249"/>
    </location>
</feature>
<protein>
    <submittedName>
        <fullName evidence="2">Uncharacterized protein</fullName>
    </submittedName>
</protein>
<evidence type="ECO:0000313" key="2">
    <source>
        <dbReference type="EMBL" id="CAK1548626.1"/>
    </source>
</evidence>
<feature type="transmembrane region" description="Helical" evidence="1">
    <location>
        <begin position="74"/>
        <end position="93"/>
    </location>
</feature>
<comment type="caution">
    <text evidence="2">The sequence shown here is derived from an EMBL/GenBank/DDBJ whole genome shotgun (WGS) entry which is preliminary data.</text>
</comment>
<keyword evidence="1" id="KW-0812">Transmembrane</keyword>
<feature type="transmembrane region" description="Helical" evidence="1">
    <location>
        <begin position="136"/>
        <end position="157"/>
    </location>
</feature>
<accession>A0AAV1JGH6</accession>
<keyword evidence="1" id="KW-0472">Membrane</keyword>
<evidence type="ECO:0000313" key="3">
    <source>
        <dbReference type="Proteomes" id="UP001497472"/>
    </source>
</evidence>
<sequence>MNQYLTERRLCWCYGLLAVLLAATVICLGIPYNHWKATLDVCPGSWLENNNCGCILYGVSTYQYFTGGHNSYCLYAVFAPIPILVYALIMAIFHMYRVCINNIGEYEGEKSTTMDEIEGETIVVTTRSRAAQNIDGVIFCWIPTSSVAAVFAVYNLIHASIITDGFLKTCQQYRGYLVREVRASGDQATAIHFRLSCQAIFDFMDYIQKDAPNSRRGDFINTGISMEIAIITSWLAVVLWIAVAVYTAIRAYKERDVLTCCGK</sequence>
<organism evidence="2 3">
    <name type="scientific">Leptosia nina</name>
    <dbReference type="NCBI Taxonomy" id="320188"/>
    <lineage>
        <taxon>Eukaryota</taxon>
        <taxon>Metazoa</taxon>
        <taxon>Ecdysozoa</taxon>
        <taxon>Arthropoda</taxon>
        <taxon>Hexapoda</taxon>
        <taxon>Insecta</taxon>
        <taxon>Pterygota</taxon>
        <taxon>Neoptera</taxon>
        <taxon>Endopterygota</taxon>
        <taxon>Lepidoptera</taxon>
        <taxon>Glossata</taxon>
        <taxon>Ditrysia</taxon>
        <taxon>Papilionoidea</taxon>
        <taxon>Pieridae</taxon>
        <taxon>Pierinae</taxon>
        <taxon>Leptosia</taxon>
    </lineage>
</organism>
<feature type="transmembrane region" description="Helical" evidence="1">
    <location>
        <begin position="12"/>
        <end position="32"/>
    </location>
</feature>
<proteinExistence type="predicted"/>
<dbReference type="EMBL" id="CAVLEF010000010">
    <property type="protein sequence ID" value="CAK1548626.1"/>
    <property type="molecule type" value="Genomic_DNA"/>
</dbReference>